<dbReference type="OrthoDB" id="9918986at2"/>
<accession>K8EE04</accession>
<keyword evidence="1" id="KW-0472">Membrane</keyword>
<evidence type="ECO:0000313" key="2">
    <source>
        <dbReference type="EMBL" id="CCO07031.1"/>
    </source>
</evidence>
<reference evidence="2 3" key="1">
    <citation type="journal article" date="2013" name="Genome Announc.">
        <title>Genome Sequence of the Sulfate-Reducing Bacterium Desulfotomaculum hydrothermale Lam5(T).</title>
        <authorList>
            <person name="Amin O."/>
            <person name="Fardeau M.L."/>
            <person name="Valette O."/>
            <person name="Hirschler-Rea A."/>
            <person name="Barbe V."/>
            <person name="Medigue C."/>
            <person name="Vacherie B."/>
            <person name="Ollivier B."/>
            <person name="Bertin P.N."/>
            <person name="Dolla A."/>
        </authorList>
    </citation>
    <scope>NUCLEOTIDE SEQUENCE [LARGE SCALE GENOMIC DNA]</scope>
    <source>
        <strain evidence="3">Lam5 / DSM 18033</strain>
    </source>
</reference>
<protein>
    <recommendedName>
        <fullName evidence="4">Flp/Fap pilin component</fullName>
    </recommendedName>
</protein>
<name>K8EE04_9FIRM</name>
<sequence length="85" mass="9500">MSAAVKTVNLLTERTTRQLHGEGWWLKLDRFIQLWYEECAQGVAEYGLIIALIVLFILASFQSMVKAIPSGIEPVADKLTSGTNF</sequence>
<evidence type="ECO:0000256" key="1">
    <source>
        <dbReference type="SAM" id="Phobius"/>
    </source>
</evidence>
<dbReference type="Proteomes" id="UP000009315">
    <property type="component" value="Unassembled WGS sequence"/>
</dbReference>
<dbReference type="EMBL" id="CAOS01000001">
    <property type="protein sequence ID" value="CCO07031.1"/>
    <property type="molecule type" value="Genomic_DNA"/>
</dbReference>
<organism evidence="2 3">
    <name type="scientific">Desulforamulus hydrothermalis Lam5 = DSM 18033</name>
    <dbReference type="NCBI Taxonomy" id="1121428"/>
    <lineage>
        <taxon>Bacteria</taxon>
        <taxon>Bacillati</taxon>
        <taxon>Bacillota</taxon>
        <taxon>Clostridia</taxon>
        <taxon>Eubacteriales</taxon>
        <taxon>Peptococcaceae</taxon>
        <taxon>Desulforamulus</taxon>
    </lineage>
</organism>
<evidence type="ECO:0000313" key="3">
    <source>
        <dbReference type="Proteomes" id="UP000009315"/>
    </source>
</evidence>
<proteinExistence type="predicted"/>
<dbReference type="RefSeq" id="WP_008409730.1">
    <property type="nucleotide sequence ID" value="NZ_CAOS01000001.1"/>
</dbReference>
<comment type="caution">
    <text evidence="2">The sequence shown here is derived from an EMBL/GenBank/DDBJ whole genome shotgun (WGS) entry which is preliminary data.</text>
</comment>
<dbReference type="STRING" id="1121428.DESHY_10191"/>
<keyword evidence="1" id="KW-1133">Transmembrane helix</keyword>
<feature type="transmembrane region" description="Helical" evidence="1">
    <location>
        <begin position="43"/>
        <end position="61"/>
    </location>
</feature>
<keyword evidence="3" id="KW-1185">Reference proteome</keyword>
<keyword evidence="1" id="KW-0812">Transmembrane</keyword>
<dbReference type="AlphaFoldDB" id="K8EE04"/>
<gene>
    <name evidence="2" type="ORF">DESHY_10191</name>
</gene>
<evidence type="ECO:0008006" key="4">
    <source>
        <dbReference type="Google" id="ProtNLM"/>
    </source>
</evidence>